<gene>
    <name evidence="1" type="ORF">UFOPK3770_01334</name>
</gene>
<evidence type="ECO:0000313" key="1">
    <source>
        <dbReference type="EMBL" id="CAB4344776.1"/>
    </source>
</evidence>
<accession>A0A6J5ZU60</accession>
<organism evidence="1">
    <name type="scientific">freshwater metagenome</name>
    <dbReference type="NCBI Taxonomy" id="449393"/>
    <lineage>
        <taxon>unclassified sequences</taxon>
        <taxon>metagenomes</taxon>
        <taxon>ecological metagenomes</taxon>
    </lineage>
</organism>
<proteinExistence type="predicted"/>
<reference evidence="1" key="1">
    <citation type="submission" date="2020-05" db="EMBL/GenBank/DDBJ databases">
        <authorList>
            <person name="Chiriac C."/>
            <person name="Salcher M."/>
            <person name="Ghai R."/>
            <person name="Kavagutti S V."/>
        </authorList>
    </citation>
    <scope>NUCLEOTIDE SEQUENCE</scope>
</reference>
<protein>
    <submittedName>
        <fullName evidence="1">Unannotated protein</fullName>
    </submittedName>
</protein>
<sequence length="46" mass="4881">MKQTLENALNLAGRVLLAALFLPAGISKIAGFEGPAGWSLEARLRD</sequence>
<dbReference type="AlphaFoldDB" id="A0A6J5ZU60"/>
<name>A0A6J5ZU60_9ZZZZ</name>
<dbReference type="EMBL" id="CAESAJ010000206">
    <property type="protein sequence ID" value="CAB4344776.1"/>
    <property type="molecule type" value="Genomic_DNA"/>
</dbReference>